<evidence type="ECO:0000256" key="2">
    <source>
        <dbReference type="ARBA" id="ARBA00022485"/>
    </source>
</evidence>
<accession>A0A5J4REU3</accession>
<sequence length="158" mass="18361">MLHILRIYPETIVDGTGIRYSIYLSGCSHRCPECHNPESWNPQMGEPLTDERISAIIQEINNNPLLDGVTFSGGDPFYNPREFLLLVKRIKKATHQNIWCYTGYRYDEILSRLDLSVVLPYIDVLVDGKFDKNRKSPYLNFRGSENQRIIQIRQNAGW</sequence>
<proteinExistence type="predicted"/>
<dbReference type="SFLD" id="SFLDG01066">
    <property type="entry name" value="organic_radical-activating_enz"/>
    <property type="match status" value="1"/>
</dbReference>
<keyword evidence="4" id="KW-0479">Metal-binding</keyword>
<dbReference type="GO" id="GO:0004748">
    <property type="term" value="F:ribonucleoside-diphosphate reductase activity, thioredoxin disulfide as acceptor"/>
    <property type="evidence" value="ECO:0007669"/>
    <property type="project" value="TreeGrafter"/>
</dbReference>
<feature type="domain" description="Radical SAM core" evidence="7">
    <location>
        <begin position="13"/>
        <end position="158"/>
    </location>
</feature>
<dbReference type="PROSITE" id="PS51918">
    <property type="entry name" value="RADICAL_SAM"/>
    <property type="match status" value="1"/>
</dbReference>
<dbReference type="PANTHER" id="PTHR30352">
    <property type="entry name" value="PYRUVATE FORMATE-LYASE-ACTIVATING ENZYME"/>
    <property type="match status" value="1"/>
</dbReference>
<keyword evidence="8" id="KW-0560">Oxidoreductase</keyword>
<evidence type="ECO:0000259" key="7">
    <source>
        <dbReference type="PROSITE" id="PS51918"/>
    </source>
</evidence>
<dbReference type="GO" id="GO:0043365">
    <property type="term" value="F:[formate-C-acetyltransferase]-activating enzyme activity"/>
    <property type="evidence" value="ECO:0007669"/>
    <property type="project" value="InterPro"/>
</dbReference>
<dbReference type="InterPro" id="IPR012837">
    <property type="entry name" value="NrdG"/>
</dbReference>
<dbReference type="GO" id="GO:0051539">
    <property type="term" value="F:4 iron, 4 sulfur cluster binding"/>
    <property type="evidence" value="ECO:0007669"/>
    <property type="project" value="UniProtKB-KW"/>
</dbReference>
<protein>
    <submittedName>
        <fullName evidence="8">Anaerobic ribonucleoside-triphosphate reductase-activating protein</fullName>
        <ecNumber evidence="8">1.97.1.-</ecNumber>
    </submittedName>
</protein>
<comment type="cofactor">
    <cofactor evidence="1">
        <name>[4Fe-4S] cluster</name>
        <dbReference type="ChEBI" id="CHEBI:49883"/>
    </cofactor>
</comment>
<dbReference type="NCBIfam" id="TIGR02491">
    <property type="entry name" value="NrdG"/>
    <property type="match status" value="1"/>
</dbReference>
<dbReference type="SUPFAM" id="SSF102114">
    <property type="entry name" value="Radical SAM enzymes"/>
    <property type="match status" value="1"/>
</dbReference>
<keyword evidence="5" id="KW-0408">Iron</keyword>
<keyword evidence="3" id="KW-0949">S-adenosyl-L-methionine</keyword>
<dbReference type="AlphaFoldDB" id="A0A5J4REU3"/>
<dbReference type="SFLD" id="SFLDG01063">
    <property type="entry name" value="activating_enzymes__group_1"/>
    <property type="match status" value="1"/>
</dbReference>
<dbReference type="EC" id="1.97.1.-" evidence="8"/>
<dbReference type="InterPro" id="IPR034457">
    <property type="entry name" value="Organic_radical-activating"/>
</dbReference>
<evidence type="ECO:0000256" key="5">
    <source>
        <dbReference type="ARBA" id="ARBA00023004"/>
    </source>
</evidence>
<dbReference type="InterPro" id="IPR007197">
    <property type="entry name" value="rSAM"/>
</dbReference>
<evidence type="ECO:0000256" key="4">
    <source>
        <dbReference type="ARBA" id="ARBA00022723"/>
    </source>
</evidence>
<reference evidence="8" key="1">
    <citation type="submission" date="2019-03" db="EMBL/GenBank/DDBJ databases">
        <title>Single cell metagenomics reveals metabolic interactions within the superorganism composed of flagellate Streblomastix strix and complex community of Bacteroidetes bacteria on its surface.</title>
        <authorList>
            <person name="Treitli S.C."/>
            <person name="Kolisko M."/>
            <person name="Husnik F."/>
            <person name="Keeling P."/>
            <person name="Hampl V."/>
        </authorList>
    </citation>
    <scope>NUCLEOTIDE SEQUENCE</scope>
    <source>
        <strain evidence="8">STM</strain>
    </source>
</reference>
<dbReference type="SFLD" id="SFLDF00299">
    <property type="entry name" value="anaerobic_ribonucleoside-triph"/>
    <property type="match status" value="1"/>
</dbReference>
<gene>
    <name evidence="8" type="ORF">EZS27_020036</name>
</gene>
<dbReference type="InterPro" id="IPR058240">
    <property type="entry name" value="rSAM_sf"/>
</dbReference>
<keyword evidence="6" id="KW-0411">Iron-sulfur</keyword>
<name>A0A5J4REU3_9ZZZZ</name>
<evidence type="ECO:0000256" key="1">
    <source>
        <dbReference type="ARBA" id="ARBA00001966"/>
    </source>
</evidence>
<dbReference type="EMBL" id="SNRY01001383">
    <property type="protein sequence ID" value="KAA6331343.1"/>
    <property type="molecule type" value="Genomic_DNA"/>
</dbReference>
<dbReference type="Gene3D" id="3.20.20.70">
    <property type="entry name" value="Aldolase class I"/>
    <property type="match status" value="1"/>
</dbReference>
<dbReference type="PIRSF" id="PIRSF000368">
    <property type="entry name" value="NrdG"/>
    <property type="match status" value="1"/>
</dbReference>
<evidence type="ECO:0000313" key="8">
    <source>
        <dbReference type="EMBL" id="KAA6331343.1"/>
    </source>
</evidence>
<dbReference type="InterPro" id="IPR013785">
    <property type="entry name" value="Aldolase_TIM"/>
</dbReference>
<organism evidence="8">
    <name type="scientific">termite gut metagenome</name>
    <dbReference type="NCBI Taxonomy" id="433724"/>
    <lineage>
        <taxon>unclassified sequences</taxon>
        <taxon>metagenomes</taxon>
        <taxon>organismal metagenomes</taxon>
    </lineage>
</organism>
<dbReference type="GO" id="GO:0046872">
    <property type="term" value="F:metal ion binding"/>
    <property type="evidence" value="ECO:0007669"/>
    <property type="project" value="UniProtKB-KW"/>
</dbReference>
<dbReference type="Pfam" id="PF13353">
    <property type="entry name" value="Fer4_12"/>
    <property type="match status" value="1"/>
</dbReference>
<dbReference type="PANTHER" id="PTHR30352:SF2">
    <property type="entry name" value="ANAEROBIC RIBONUCLEOSIDE-TRIPHOSPHATE REDUCTASE-ACTIVATING PROTEIN"/>
    <property type="match status" value="1"/>
</dbReference>
<evidence type="ECO:0000256" key="6">
    <source>
        <dbReference type="ARBA" id="ARBA00023014"/>
    </source>
</evidence>
<keyword evidence="2" id="KW-0004">4Fe-4S</keyword>
<dbReference type="SFLD" id="SFLDS00029">
    <property type="entry name" value="Radical_SAM"/>
    <property type="match status" value="1"/>
</dbReference>
<comment type="caution">
    <text evidence="8">The sequence shown here is derived from an EMBL/GenBank/DDBJ whole genome shotgun (WGS) entry which is preliminary data.</text>
</comment>
<evidence type="ECO:0000256" key="3">
    <source>
        <dbReference type="ARBA" id="ARBA00022691"/>
    </source>
</evidence>